<comment type="similarity">
    <text evidence="3">Belongs to the methyltransferase superfamily. Arsenite methyltransferase family.</text>
</comment>
<evidence type="ECO:0000256" key="4">
    <source>
        <dbReference type="ARBA" id="ARBA00034521"/>
    </source>
</evidence>
<evidence type="ECO:0000259" key="9">
    <source>
        <dbReference type="Pfam" id="PF13847"/>
    </source>
</evidence>
<comment type="catalytic activity">
    <reaction evidence="8">
        <text>arsenic triglutathione + 3 [thioredoxin]-dithiol + 3 S-adenosyl-L-methionine = trimethylarsine + 3 [thioredoxin]-disulfide + 3 glutathione + 3 S-adenosyl-L-homocysteine + 3 H(+)</text>
        <dbReference type="Rhea" id="RHEA:69432"/>
        <dbReference type="Rhea" id="RHEA-COMP:10698"/>
        <dbReference type="Rhea" id="RHEA-COMP:10700"/>
        <dbReference type="ChEBI" id="CHEBI:15378"/>
        <dbReference type="ChEBI" id="CHEBI:27130"/>
        <dbReference type="ChEBI" id="CHEBI:29950"/>
        <dbReference type="ChEBI" id="CHEBI:50058"/>
        <dbReference type="ChEBI" id="CHEBI:57856"/>
        <dbReference type="ChEBI" id="CHEBI:57925"/>
        <dbReference type="ChEBI" id="CHEBI:59789"/>
        <dbReference type="ChEBI" id="CHEBI:183640"/>
        <dbReference type="EC" id="2.1.1.137"/>
    </reaction>
</comment>
<keyword evidence="10" id="KW-0489">Methyltransferase</keyword>
<evidence type="ECO:0000256" key="7">
    <source>
        <dbReference type="ARBA" id="ARBA00047943"/>
    </source>
</evidence>
<evidence type="ECO:0000313" key="10">
    <source>
        <dbReference type="EMBL" id="ACK70649.1"/>
    </source>
</evidence>
<evidence type="ECO:0000256" key="3">
    <source>
        <dbReference type="ARBA" id="ARBA00034487"/>
    </source>
</evidence>
<dbReference type="InterPro" id="IPR026669">
    <property type="entry name" value="Arsenite_MeTrfase-like"/>
</dbReference>
<name>B7KHF4_GLOC7</name>
<dbReference type="PANTHER" id="PTHR43675">
    <property type="entry name" value="ARSENITE METHYLTRANSFERASE"/>
    <property type="match status" value="1"/>
</dbReference>
<evidence type="ECO:0000256" key="8">
    <source>
        <dbReference type="ARBA" id="ARBA00048428"/>
    </source>
</evidence>
<proteinExistence type="inferred from homology"/>
<comment type="catalytic activity">
    <reaction evidence="7">
        <text>arsenic triglutathione + 2 [thioredoxin]-dithiol + 2 S-adenosyl-L-methionine + H2O = dimethylarsinous acid + 2 [thioredoxin]-disulfide + 3 glutathione + 2 S-adenosyl-L-homocysteine + 2 H(+)</text>
        <dbReference type="Rhea" id="RHEA:69464"/>
        <dbReference type="Rhea" id="RHEA-COMP:10698"/>
        <dbReference type="Rhea" id="RHEA-COMP:10700"/>
        <dbReference type="ChEBI" id="CHEBI:15377"/>
        <dbReference type="ChEBI" id="CHEBI:15378"/>
        <dbReference type="ChEBI" id="CHEBI:23808"/>
        <dbReference type="ChEBI" id="CHEBI:29950"/>
        <dbReference type="ChEBI" id="CHEBI:50058"/>
        <dbReference type="ChEBI" id="CHEBI:57856"/>
        <dbReference type="ChEBI" id="CHEBI:57925"/>
        <dbReference type="ChEBI" id="CHEBI:59789"/>
        <dbReference type="ChEBI" id="CHEBI:183640"/>
        <dbReference type="EC" id="2.1.1.137"/>
    </reaction>
</comment>
<dbReference type="PANTHER" id="PTHR43675:SF8">
    <property type="entry name" value="ARSENITE METHYLTRANSFERASE"/>
    <property type="match status" value="1"/>
</dbReference>
<dbReference type="GO" id="GO:0032259">
    <property type="term" value="P:methylation"/>
    <property type="evidence" value="ECO:0007669"/>
    <property type="project" value="UniProtKB-KW"/>
</dbReference>
<sequence length="396" mass="44697">MTEIVTATQLAYDIEDVVLDRYQASAKEQQPSLCCPTEYEGNYLEILPQEIIEKDYGCGDPTRYVSTGETVLDLGSGAGKNCYIIAQKVGANGQVIGVDFNDKMLQLSRKYQSQIADQIGYHNTKFVKGKIQDLKLDVEEAETWLKENPITSIQQLGTFEAQCDRLRQGSPLIADDSIDVVISNCVLNLVRPQDKEQLFQEIYRVLKRGGRAIISDIVCDEDPSPEILNNPDLWSGCIAGAFREDLFLKMFEAAGFYGIEILKREDKPWQVIDGIEFRSLTVRAYKGKEGIGLERKQSIIYKGPWKQVQDDDGHIFCRGERMAVCDKTYQILTHPNSPYHQDIIPLPPYQEIPLEEAELYNCKTKAIRHPQETKGTDYHLTTNTPDDSCCSPGTCC</sequence>
<reference evidence="11" key="1">
    <citation type="journal article" date="2011" name="MBio">
        <title>Novel metabolic attributes of the genus Cyanothece, comprising a group of unicellular nitrogen-fixing Cyanobacteria.</title>
        <authorList>
            <person name="Bandyopadhyay A."/>
            <person name="Elvitigala T."/>
            <person name="Welsh E."/>
            <person name="Stockel J."/>
            <person name="Liberton M."/>
            <person name="Min H."/>
            <person name="Sherman L.A."/>
            <person name="Pakrasi H.B."/>
        </authorList>
    </citation>
    <scope>NUCLEOTIDE SEQUENCE [LARGE SCALE GENOMIC DNA]</scope>
    <source>
        <strain evidence="11">PCC 7424</strain>
    </source>
</reference>
<keyword evidence="2" id="KW-0949">S-adenosyl-L-methionine</keyword>
<comment type="catalytic activity">
    <reaction evidence="6">
        <text>arsenic triglutathione + [thioredoxin]-dithiol + S-adenosyl-L-methionine + 2 H2O = methylarsonous acid + [thioredoxin]-disulfide + 3 glutathione + S-adenosyl-L-homocysteine + H(+)</text>
        <dbReference type="Rhea" id="RHEA:69460"/>
        <dbReference type="Rhea" id="RHEA-COMP:10698"/>
        <dbReference type="Rhea" id="RHEA-COMP:10700"/>
        <dbReference type="ChEBI" id="CHEBI:15377"/>
        <dbReference type="ChEBI" id="CHEBI:15378"/>
        <dbReference type="ChEBI" id="CHEBI:17826"/>
        <dbReference type="ChEBI" id="CHEBI:29950"/>
        <dbReference type="ChEBI" id="CHEBI:50058"/>
        <dbReference type="ChEBI" id="CHEBI:57856"/>
        <dbReference type="ChEBI" id="CHEBI:57925"/>
        <dbReference type="ChEBI" id="CHEBI:59789"/>
        <dbReference type="ChEBI" id="CHEBI:183640"/>
        <dbReference type="EC" id="2.1.1.137"/>
    </reaction>
</comment>
<feature type="domain" description="Methyltransferase" evidence="9">
    <location>
        <begin position="68"/>
        <end position="255"/>
    </location>
</feature>
<evidence type="ECO:0000256" key="2">
    <source>
        <dbReference type="ARBA" id="ARBA00022691"/>
    </source>
</evidence>
<dbReference type="EMBL" id="CP001291">
    <property type="protein sequence ID" value="ACK70649.1"/>
    <property type="molecule type" value="Genomic_DNA"/>
</dbReference>
<dbReference type="HOGENOM" id="CLU_052868_2_0_3"/>
<evidence type="ECO:0000256" key="5">
    <source>
        <dbReference type="ARBA" id="ARBA00034545"/>
    </source>
</evidence>
<dbReference type="GO" id="GO:0030791">
    <property type="term" value="F:arsenite methyltransferase activity"/>
    <property type="evidence" value="ECO:0007669"/>
    <property type="project" value="UniProtKB-EC"/>
</dbReference>
<protein>
    <recommendedName>
        <fullName evidence="5">Arsenite methyltransferase</fullName>
        <ecNumber evidence="4">2.1.1.137</ecNumber>
    </recommendedName>
</protein>
<organism evidence="10 11">
    <name type="scientific">Gloeothece citriformis (strain PCC 7424)</name>
    <name type="common">Cyanothece sp. (strain PCC 7424)</name>
    <dbReference type="NCBI Taxonomy" id="65393"/>
    <lineage>
        <taxon>Bacteria</taxon>
        <taxon>Bacillati</taxon>
        <taxon>Cyanobacteriota</taxon>
        <taxon>Cyanophyceae</taxon>
        <taxon>Oscillatoriophycideae</taxon>
        <taxon>Chroococcales</taxon>
        <taxon>Aphanothecaceae</taxon>
        <taxon>Gloeothece</taxon>
        <taxon>Gloeothece citriformis</taxon>
    </lineage>
</organism>
<dbReference type="SUPFAM" id="SSF53335">
    <property type="entry name" value="S-adenosyl-L-methionine-dependent methyltransferases"/>
    <property type="match status" value="1"/>
</dbReference>
<gene>
    <name evidence="10" type="ordered locus">PCC7424_2227</name>
</gene>
<dbReference type="CDD" id="cd02440">
    <property type="entry name" value="AdoMet_MTases"/>
    <property type="match status" value="1"/>
</dbReference>
<dbReference type="InterPro" id="IPR029063">
    <property type="entry name" value="SAM-dependent_MTases_sf"/>
</dbReference>
<evidence type="ECO:0000313" key="11">
    <source>
        <dbReference type="Proteomes" id="UP000002384"/>
    </source>
</evidence>
<dbReference type="KEGG" id="cyc:PCC7424_2227"/>
<dbReference type="Gene3D" id="3.40.50.150">
    <property type="entry name" value="Vaccinia Virus protein VP39"/>
    <property type="match status" value="2"/>
</dbReference>
<dbReference type="AlphaFoldDB" id="B7KHF4"/>
<keyword evidence="11" id="KW-1185">Reference proteome</keyword>
<evidence type="ECO:0000256" key="6">
    <source>
        <dbReference type="ARBA" id="ARBA00047941"/>
    </source>
</evidence>
<dbReference type="RefSeq" id="WP_015954254.1">
    <property type="nucleotide sequence ID" value="NC_011729.1"/>
</dbReference>
<dbReference type="eggNOG" id="COG2226">
    <property type="taxonomic scope" value="Bacteria"/>
</dbReference>
<keyword evidence="1 10" id="KW-0808">Transferase</keyword>
<dbReference type="Pfam" id="PF13847">
    <property type="entry name" value="Methyltransf_31"/>
    <property type="match status" value="1"/>
</dbReference>
<dbReference type="STRING" id="65393.PCC7424_2227"/>
<evidence type="ECO:0000256" key="1">
    <source>
        <dbReference type="ARBA" id="ARBA00022679"/>
    </source>
</evidence>
<accession>B7KHF4</accession>
<dbReference type="InterPro" id="IPR025714">
    <property type="entry name" value="Methyltranfer_dom"/>
</dbReference>
<dbReference type="Proteomes" id="UP000002384">
    <property type="component" value="Chromosome"/>
</dbReference>
<dbReference type="EC" id="2.1.1.137" evidence="4"/>